<keyword evidence="1" id="KW-1015">Disulfide bond</keyword>
<dbReference type="OrthoDB" id="430315at2759"/>
<dbReference type="AlphaFoldDB" id="A0A0P1BNP2"/>
<feature type="chain" id="PRO_5006059695" evidence="2">
    <location>
        <begin position="24"/>
        <end position="192"/>
    </location>
</feature>
<name>A0A0P1BNP2_9BASI</name>
<dbReference type="SUPFAM" id="SSF49870">
    <property type="entry name" value="Osmotin, thaumatin-like protein"/>
    <property type="match status" value="1"/>
</dbReference>
<accession>A0A0P1BNP2</accession>
<dbReference type="EMBL" id="CCYA01000265">
    <property type="protein sequence ID" value="CEH17767.1"/>
    <property type="molecule type" value="Genomic_DNA"/>
</dbReference>
<dbReference type="STRING" id="401625.A0A0P1BNP2"/>
<dbReference type="Pfam" id="PF00314">
    <property type="entry name" value="Thaumatin"/>
    <property type="match status" value="1"/>
</dbReference>
<evidence type="ECO:0000256" key="2">
    <source>
        <dbReference type="SAM" id="SignalP"/>
    </source>
</evidence>
<sequence>MKSTTFALASAAVLLGASVPVKAFNLAFRNNCGFDVWPGVGKAPNGQVDGSVAYGVHLAPQGTANFGVDDHQIGIRSWARLGCDGNGDNCQSGHSLGGLTPTDAGINAGVLYSEFGFGDFGAYGGQRISWDLSRVDASINVDTSIVASSGNPNSATCRQSNCPADQAYDVYNDYAADRNSDLGSNFQITYCP</sequence>
<evidence type="ECO:0000313" key="4">
    <source>
        <dbReference type="Proteomes" id="UP000054845"/>
    </source>
</evidence>
<reference evidence="3 4" key="1">
    <citation type="submission" date="2014-09" db="EMBL/GenBank/DDBJ databases">
        <authorList>
            <person name="Magalhaes I.L.F."/>
            <person name="Oliveira U."/>
            <person name="Santos F.R."/>
            <person name="Vidigal T.H.D.A."/>
            <person name="Brescovit A.D."/>
            <person name="Santos A.J."/>
        </authorList>
    </citation>
    <scope>NUCLEOTIDE SEQUENCE [LARGE SCALE GENOMIC DNA]</scope>
</reference>
<evidence type="ECO:0000313" key="3">
    <source>
        <dbReference type="EMBL" id="CEH17767.1"/>
    </source>
</evidence>
<proteinExistence type="predicted"/>
<dbReference type="PIRSF" id="PIRSF002703">
    <property type="entry name" value="Thaumatin"/>
    <property type="match status" value="1"/>
</dbReference>
<evidence type="ECO:0000256" key="1">
    <source>
        <dbReference type="PIRSR" id="PIRSR002703-1"/>
    </source>
</evidence>
<dbReference type="PANTHER" id="PTHR31013:SF2">
    <property type="entry name" value="THAUMATIN-LIKE PROTEIN"/>
    <property type="match status" value="1"/>
</dbReference>
<dbReference type="InterPro" id="IPR001938">
    <property type="entry name" value="Thaumatin"/>
</dbReference>
<dbReference type="Proteomes" id="UP000054845">
    <property type="component" value="Unassembled WGS sequence"/>
</dbReference>
<feature type="signal peptide" evidence="2">
    <location>
        <begin position="1"/>
        <end position="23"/>
    </location>
</feature>
<dbReference type="Gene3D" id="2.60.110.10">
    <property type="entry name" value="Thaumatin"/>
    <property type="match status" value="1"/>
</dbReference>
<protein>
    <submittedName>
        <fullName evidence="3">THAUMATIN FAMILY PROTEIN-RELATED</fullName>
    </submittedName>
</protein>
<keyword evidence="4" id="KW-1185">Reference proteome</keyword>
<keyword evidence="2" id="KW-0732">Signal</keyword>
<organism evidence="3 4">
    <name type="scientific">Ceraceosorus bombacis</name>
    <dbReference type="NCBI Taxonomy" id="401625"/>
    <lineage>
        <taxon>Eukaryota</taxon>
        <taxon>Fungi</taxon>
        <taxon>Dikarya</taxon>
        <taxon>Basidiomycota</taxon>
        <taxon>Ustilaginomycotina</taxon>
        <taxon>Exobasidiomycetes</taxon>
        <taxon>Ceraceosorales</taxon>
        <taxon>Ceraceosoraceae</taxon>
        <taxon>Ceraceosorus</taxon>
    </lineage>
</organism>
<dbReference type="PANTHER" id="PTHR31013">
    <property type="entry name" value="THAUMATIN FAMILY PROTEIN-RELATED"/>
    <property type="match status" value="1"/>
</dbReference>
<dbReference type="InterPro" id="IPR037176">
    <property type="entry name" value="Osmotin/thaumatin-like_sf"/>
</dbReference>
<feature type="disulfide bond" evidence="1">
    <location>
        <begin position="83"/>
        <end position="90"/>
    </location>
</feature>